<proteinExistence type="predicted"/>
<dbReference type="STRING" id="572479.Hprae_1921"/>
<dbReference type="PATRIC" id="fig|572479.3.peg.1956"/>
<dbReference type="KEGG" id="hpk:Hprae_1921"/>
<protein>
    <recommendedName>
        <fullName evidence="3">Outer membrane protein beta-barrel domain-containing protein</fullName>
    </recommendedName>
</protein>
<reference evidence="1 2" key="2">
    <citation type="journal article" date="2011" name="Stand. Genomic Sci.">
        <title>Complete genome sequence of the extremely halophilic Halanaerobium praevalens type strain (GSL).</title>
        <authorList>
            <person name="Ivanova N."/>
            <person name="Sikorski J."/>
            <person name="Chertkov O."/>
            <person name="Nolan M."/>
            <person name="Lucas S."/>
            <person name="Hammon N."/>
            <person name="Deshpande S."/>
            <person name="Cheng J.F."/>
            <person name="Tapia R."/>
            <person name="Han C."/>
            <person name="Goodwin L."/>
            <person name="Pitluck S."/>
            <person name="Huntemann M."/>
            <person name="Liolios K."/>
            <person name="Pagani I."/>
            <person name="Mavromatis K."/>
            <person name="Ovchinikova G."/>
            <person name="Pati A."/>
            <person name="Chen A."/>
            <person name="Palaniappan K."/>
            <person name="Land M."/>
            <person name="Hauser L."/>
            <person name="Brambilla E.M."/>
            <person name="Kannan K.P."/>
            <person name="Rohde M."/>
            <person name="Tindall B.J."/>
            <person name="Goker M."/>
            <person name="Detter J.C."/>
            <person name="Woyke T."/>
            <person name="Bristow J."/>
            <person name="Eisen J.A."/>
            <person name="Markowitz V."/>
            <person name="Hugenholtz P."/>
            <person name="Kyrpides N.C."/>
            <person name="Klenk H.P."/>
            <person name="Lapidus A."/>
        </authorList>
    </citation>
    <scope>NUCLEOTIDE SEQUENCE [LARGE SCALE GENOMIC DNA]</scope>
    <source>
        <strain evidence="2">ATCC 33744 / DSM 2228 / GSL</strain>
    </source>
</reference>
<dbReference type="AlphaFoldDB" id="E3DRB4"/>
<dbReference type="HOGENOM" id="CLU_1530470_0_0_9"/>
<dbReference type="OrthoDB" id="2111398at2"/>
<dbReference type="RefSeq" id="WP_014554063.1">
    <property type="nucleotide sequence ID" value="NC_017455.1"/>
</dbReference>
<name>E3DRB4_HALPG</name>
<evidence type="ECO:0008006" key="3">
    <source>
        <dbReference type="Google" id="ProtNLM"/>
    </source>
</evidence>
<accession>E3DRB4</accession>
<organism evidence="1 2">
    <name type="scientific">Halanaerobium praevalens (strain ATCC 33744 / DSM 2228 / GSL)</name>
    <dbReference type="NCBI Taxonomy" id="572479"/>
    <lineage>
        <taxon>Bacteria</taxon>
        <taxon>Bacillati</taxon>
        <taxon>Bacillota</taxon>
        <taxon>Clostridia</taxon>
        <taxon>Halanaerobiales</taxon>
        <taxon>Halanaerobiaceae</taxon>
        <taxon>Halanaerobium</taxon>
    </lineage>
</organism>
<evidence type="ECO:0000313" key="1">
    <source>
        <dbReference type="EMBL" id="ADO78046.1"/>
    </source>
</evidence>
<reference evidence="2" key="1">
    <citation type="submission" date="2010-10" db="EMBL/GenBank/DDBJ databases">
        <title>The complete genome of Halanaerobium praevalens DSM 2228.</title>
        <authorList>
            <consortium name="US DOE Joint Genome Institute (JGI-PGF)"/>
            <person name="Lucas S."/>
            <person name="Copeland A."/>
            <person name="Lapidus A."/>
            <person name="Glavina del Rio T."/>
            <person name="Dalin E."/>
            <person name="Tice H."/>
            <person name="Bruce D."/>
            <person name="Goodwin L."/>
            <person name="Pitluck S."/>
            <person name="Kyrpides N."/>
            <person name="Mavromatis K."/>
            <person name="Ivanova N."/>
            <person name="Ovchinnikova G."/>
            <person name="Chertkov O."/>
            <person name="Detter J.C."/>
            <person name="Han C."/>
            <person name="Larimer F."/>
            <person name="Land M."/>
            <person name="Hauser L."/>
            <person name="Markowitz V."/>
            <person name="Cheng J.-F."/>
            <person name="Hugenholtz P."/>
            <person name="Woyke T."/>
            <person name="Wu D."/>
            <person name="Tindall B."/>
            <person name="Pomrenke H.G."/>
            <person name="Brambilla E."/>
            <person name="Klenk H.-P."/>
            <person name="Eisen J.A."/>
        </authorList>
    </citation>
    <scope>NUCLEOTIDE SEQUENCE [LARGE SCALE GENOMIC DNA]</scope>
    <source>
        <strain evidence="2">ATCC 33744 / DSM 2228 / GSL</strain>
    </source>
</reference>
<dbReference type="Proteomes" id="UP000006866">
    <property type="component" value="Chromosome"/>
</dbReference>
<dbReference type="EMBL" id="CP002175">
    <property type="protein sequence ID" value="ADO78046.1"/>
    <property type="molecule type" value="Genomic_DNA"/>
</dbReference>
<evidence type="ECO:0000313" key="2">
    <source>
        <dbReference type="Proteomes" id="UP000006866"/>
    </source>
</evidence>
<sequence>MLKKSIILVMTIVFLGLSLTTVSAADLKSISYSIAGDSSDIDTLELEPEFRLRGGYPAKINLAFDGDDFYLGTDLGLNLLVADNLKLDLNLMLTSEVDNQDLGKAVGLKAETRSRELSFFWQTYYFIDDDLDDHAYYTGGVNYGLGGRSDLVISFGNQYWDLDNDVLKLGLKYRM</sequence>
<gene>
    <name evidence="1" type="ordered locus">Hprae_1921</name>
</gene>
<keyword evidence="2" id="KW-1185">Reference proteome</keyword>
<dbReference type="eggNOG" id="ENOG502ZVTJ">
    <property type="taxonomic scope" value="Bacteria"/>
</dbReference>